<feature type="transmembrane region" description="Helical" evidence="5">
    <location>
        <begin position="242"/>
        <end position="261"/>
    </location>
</feature>
<dbReference type="HOGENOM" id="CLU_032828_0_2_6"/>
<proteinExistence type="predicted"/>
<dbReference type="PANTHER" id="PTHR22911">
    <property type="entry name" value="ACYL-MALONYL CONDENSING ENZYME-RELATED"/>
    <property type="match status" value="1"/>
</dbReference>
<feature type="transmembrane region" description="Helical" evidence="5">
    <location>
        <begin position="152"/>
        <end position="173"/>
    </location>
</feature>
<dbReference type="EMBL" id="FO203512">
    <property type="protein sequence ID" value="CCK76235.1"/>
    <property type="molecule type" value="Genomic_DNA"/>
</dbReference>
<dbReference type="Pfam" id="PF00892">
    <property type="entry name" value="EamA"/>
    <property type="match status" value="2"/>
</dbReference>
<organism evidence="7 8">
    <name type="scientific">Oleispira antarctica RB-8</name>
    <dbReference type="NCBI Taxonomy" id="698738"/>
    <lineage>
        <taxon>Bacteria</taxon>
        <taxon>Pseudomonadati</taxon>
        <taxon>Pseudomonadota</taxon>
        <taxon>Gammaproteobacteria</taxon>
        <taxon>Oceanospirillales</taxon>
        <taxon>Oceanospirillaceae</taxon>
        <taxon>Oleispira</taxon>
    </lineage>
</organism>
<keyword evidence="4 5" id="KW-0472">Membrane</keyword>
<feature type="transmembrane region" description="Helical" evidence="5">
    <location>
        <begin position="267"/>
        <end position="284"/>
    </location>
</feature>
<keyword evidence="8" id="KW-1185">Reference proteome</keyword>
<dbReference type="PANTHER" id="PTHR22911:SF6">
    <property type="entry name" value="SOLUTE CARRIER FAMILY 35 MEMBER G1"/>
    <property type="match status" value="1"/>
</dbReference>
<comment type="subcellular location">
    <subcellularLocation>
        <location evidence="1">Membrane</location>
        <topology evidence="1">Multi-pass membrane protein</topology>
    </subcellularLocation>
</comment>
<dbReference type="GO" id="GO:0016020">
    <property type="term" value="C:membrane"/>
    <property type="evidence" value="ECO:0007669"/>
    <property type="project" value="UniProtKB-SubCell"/>
</dbReference>
<dbReference type="InterPro" id="IPR037185">
    <property type="entry name" value="EmrE-like"/>
</dbReference>
<name>R4YN49_OLEAN</name>
<dbReference type="KEGG" id="oai:OLEAN_C20590"/>
<dbReference type="OrthoDB" id="148351at2"/>
<feature type="transmembrane region" description="Helical" evidence="5">
    <location>
        <begin position="104"/>
        <end position="122"/>
    </location>
</feature>
<sequence length="290" mass="31816">MPRFPPLSTNPIILGALFILLGEALLGVMGGIIKHLSEDLSTQQVVFFRNIAGLIMLLPILLKTGLSELKTQRLHWHLMRAVVGLIAMYCYFFVLARMPLAEAFLVKLTSPFFMPIIAYAWLKESIGPNTRWAIIIGFIGAAFILRPGTDSFSYFAIIGFIGAALAALAKVTIRKMGNTESSVAIVFYFGLISAIISAPPAIYAWQEVPDHAWGWIVTLGAVATLGQLALTQAYRIAPTGKIGIYVYSSVIYGAAMGWIFWDEVPLWSTWLGSTFIIAAGLINIRKKKST</sequence>
<gene>
    <name evidence="7" type="ORF">OLEAN_C20590</name>
</gene>
<dbReference type="InterPro" id="IPR000620">
    <property type="entry name" value="EamA_dom"/>
</dbReference>
<dbReference type="STRING" id="698738.OLEAN_C20590"/>
<protein>
    <submittedName>
        <fullName evidence="7">Putative transporter (DMT superfamily protein)</fullName>
    </submittedName>
</protein>
<dbReference type="SUPFAM" id="SSF103481">
    <property type="entry name" value="Multidrug resistance efflux transporter EmrE"/>
    <property type="match status" value="2"/>
</dbReference>
<feature type="transmembrane region" description="Helical" evidence="5">
    <location>
        <begin position="212"/>
        <end position="230"/>
    </location>
</feature>
<keyword evidence="2 5" id="KW-0812">Transmembrane</keyword>
<evidence type="ECO:0000256" key="2">
    <source>
        <dbReference type="ARBA" id="ARBA00022692"/>
    </source>
</evidence>
<dbReference type="Proteomes" id="UP000032749">
    <property type="component" value="Chromosome"/>
</dbReference>
<evidence type="ECO:0000256" key="4">
    <source>
        <dbReference type="ARBA" id="ARBA00023136"/>
    </source>
</evidence>
<dbReference type="AlphaFoldDB" id="R4YN49"/>
<evidence type="ECO:0000313" key="7">
    <source>
        <dbReference type="EMBL" id="CCK76235.1"/>
    </source>
</evidence>
<reference evidence="7 8" key="1">
    <citation type="journal article" date="2013" name="Nat. Commun.">
        <title>Genome sequence and functional genomic analysis of the oil-degrading bacterium Oleispira antarctica.</title>
        <authorList>
            <person name="Kube M."/>
            <person name="Chernikova T.N."/>
            <person name="Al-Ramahi Y."/>
            <person name="Beloqui A."/>
            <person name="Lopez-Cortez N."/>
            <person name="Guazzaroni M.E."/>
            <person name="Heipieper H.J."/>
            <person name="Klages S."/>
            <person name="Kotsyurbenko O.R."/>
            <person name="Langer I."/>
            <person name="Nechitaylo T.Y."/>
            <person name="Lunsdorf H."/>
            <person name="Fernandez M."/>
            <person name="Juarez S."/>
            <person name="Ciordia S."/>
            <person name="Singer A."/>
            <person name="Kagan O."/>
            <person name="Egorova O."/>
            <person name="Petit P.A."/>
            <person name="Stogios P."/>
            <person name="Kim Y."/>
            <person name="Tchigvintsev A."/>
            <person name="Flick R."/>
            <person name="Denaro R."/>
            <person name="Genovese M."/>
            <person name="Albar J.P."/>
            <person name="Reva O.N."/>
            <person name="Martinez-Gomariz M."/>
            <person name="Tran H."/>
            <person name="Ferrer M."/>
            <person name="Savchenko A."/>
            <person name="Yakunin A.F."/>
            <person name="Yakimov M.M."/>
            <person name="Golyshina O.V."/>
            <person name="Reinhardt R."/>
            <person name="Golyshin P.N."/>
        </authorList>
    </citation>
    <scope>NUCLEOTIDE SEQUENCE [LARGE SCALE GENOMIC DNA]</scope>
</reference>
<feature type="domain" description="EamA" evidence="6">
    <location>
        <begin position="14"/>
        <end position="145"/>
    </location>
</feature>
<evidence type="ECO:0000259" key="6">
    <source>
        <dbReference type="Pfam" id="PF00892"/>
    </source>
</evidence>
<evidence type="ECO:0000313" key="8">
    <source>
        <dbReference type="Proteomes" id="UP000032749"/>
    </source>
</evidence>
<keyword evidence="3 5" id="KW-1133">Transmembrane helix</keyword>
<evidence type="ECO:0000256" key="1">
    <source>
        <dbReference type="ARBA" id="ARBA00004141"/>
    </source>
</evidence>
<feature type="transmembrane region" description="Helical" evidence="5">
    <location>
        <begin position="12"/>
        <end position="33"/>
    </location>
</feature>
<evidence type="ECO:0000256" key="5">
    <source>
        <dbReference type="SAM" id="Phobius"/>
    </source>
</evidence>
<accession>R4YN49</accession>
<evidence type="ECO:0000256" key="3">
    <source>
        <dbReference type="ARBA" id="ARBA00022989"/>
    </source>
</evidence>
<feature type="transmembrane region" description="Helical" evidence="5">
    <location>
        <begin position="78"/>
        <end position="98"/>
    </location>
</feature>
<feature type="transmembrane region" description="Helical" evidence="5">
    <location>
        <begin position="45"/>
        <end position="66"/>
    </location>
</feature>
<feature type="domain" description="EamA" evidence="6">
    <location>
        <begin position="157"/>
        <end position="281"/>
    </location>
</feature>
<feature type="transmembrane region" description="Helical" evidence="5">
    <location>
        <begin position="185"/>
        <end position="206"/>
    </location>
</feature>